<sequence length="472" mass="52380">MKNFNKLFRLCILTFALVYLQGCDDYFDLNDNPNLVQAPPINALLSTATHKSGLTSRSMANTVSNYTQYLASPVASSPLDTYQITDATGVWDQIYLAMADIYDFKMNAINVNSSEHLGVANVLLAYNLGLVADVFGSVPYSEAFGGVLNPIYDSEESVYNEALSLLSEAIVELRKTDSAVRLGANEDLIHGGSREAWLKTAYAFQARLLNKISKKPNYNPQSVLAALDNSYTSNNDDAGMGTFIAVNPWAQVAISNANALLGGWLSENFVNHLNGETYGLFDPRIEQITDLTVNGVYVGTRNGEGNRGPGANTIKDECYISVNSPWTNRESKLWIVTYAELKFIEAEAALRANNRPRAYAAYLAGINANMQKLLVDPAKAQAYINDPIVSVGESNLTIDLIFKEKYVTTYLNAEAWNDARRHNYQYKDFRLPLNAEFDQFIRRVAYPVGELSKNGSNVPDEVPLFTPLWWDN</sequence>
<reference evidence="1" key="1">
    <citation type="submission" date="2022-03" db="EMBL/GenBank/DDBJ databases">
        <title>De novo assembled genomes of Belliella spp. (Cyclobacteriaceae) strains.</title>
        <authorList>
            <person name="Szabo A."/>
            <person name="Korponai K."/>
            <person name="Felfoldi T."/>
        </authorList>
    </citation>
    <scope>NUCLEOTIDE SEQUENCE</scope>
    <source>
        <strain evidence="1">DSM 111903</strain>
    </source>
</reference>
<evidence type="ECO:0000313" key="1">
    <source>
        <dbReference type="EMBL" id="MCH7413951.1"/>
    </source>
</evidence>
<name>A0ABS9VC06_9BACT</name>
<organism evidence="1 2">
    <name type="scientific">Belliella alkalica</name>
    <dbReference type="NCBI Taxonomy" id="1730871"/>
    <lineage>
        <taxon>Bacteria</taxon>
        <taxon>Pseudomonadati</taxon>
        <taxon>Bacteroidota</taxon>
        <taxon>Cytophagia</taxon>
        <taxon>Cytophagales</taxon>
        <taxon>Cyclobacteriaceae</taxon>
        <taxon>Belliella</taxon>
    </lineage>
</organism>
<protein>
    <submittedName>
        <fullName evidence="1">SusD/RagB family nutrient-binding outer membrane lipoprotein</fullName>
    </submittedName>
</protein>
<keyword evidence="1" id="KW-0449">Lipoprotein</keyword>
<dbReference type="InterPro" id="IPR041662">
    <property type="entry name" value="SusD-like_2"/>
</dbReference>
<gene>
    <name evidence="1" type="ORF">MM213_10670</name>
</gene>
<dbReference type="Proteomes" id="UP001165430">
    <property type="component" value="Unassembled WGS sequence"/>
</dbReference>
<comment type="caution">
    <text evidence="1">The sequence shown here is derived from an EMBL/GenBank/DDBJ whole genome shotgun (WGS) entry which is preliminary data.</text>
</comment>
<dbReference type="EMBL" id="JAKZGO010000007">
    <property type="protein sequence ID" value="MCH7413951.1"/>
    <property type="molecule type" value="Genomic_DNA"/>
</dbReference>
<accession>A0ABS9VC06</accession>
<dbReference type="InterPro" id="IPR011990">
    <property type="entry name" value="TPR-like_helical_dom_sf"/>
</dbReference>
<dbReference type="Gene3D" id="1.25.40.390">
    <property type="match status" value="1"/>
</dbReference>
<evidence type="ECO:0000313" key="2">
    <source>
        <dbReference type="Proteomes" id="UP001165430"/>
    </source>
</evidence>
<dbReference type="RefSeq" id="WP_241412131.1">
    <property type="nucleotide sequence ID" value="NZ_JAKZGO010000007.1"/>
</dbReference>
<dbReference type="SUPFAM" id="SSF48452">
    <property type="entry name" value="TPR-like"/>
    <property type="match status" value="1"/>
</dbReference>
<dbReference type="Pfam" id="PF12771">
    <property type="entry name" value="SusD-like_2"/>
    <property type="match status" value="1"/>
</dbReference>
<keyword evidence="2" id="KW-1185">Reference proteome</keyword>
<proteinExistence type="predicted"/>